<feature type="compositionally biased region" description="Polar residues" evidence="1">
    <location>
        <begin position="317"/>
        <end position="328"/>
    </location>
</feature>
<sequence length="512" mass="56419">MTVRASVQAIDTPMAPDGIQGHVASNPRPVVTAHLPDPKVIQQAVNTAQRGTTINPPQVIALPPARNAAQKQTGPDVHVPSSWRNFQDSRPPVHSEPPRNVAAVPCGYTPNHALYGSEHISALYEGGSRRSRLRGTPFSSICEGKKDIDAHITAPELVSIALTTIVPKIHAFCPGFRWKYDEFIVRDTSWVNLLDHPDRNRPYFYGECVQPGTRKNAKSLVFKSKQFSLYVVVPAVQWKDYENFIETVSMDYATKPHQPVVNLPSTRARLVDSFSSVAERPISHDVRIAEAKSQSQASSGNQLFVDSEKRDNPSPSPTTTNQCTPSKHNYQASISVSSVITISPPRKKVVHPPVPSPDHNKVIEALACGGAADVDVKKVLKMKLESVVFYPIPTLPLEDILENSNKHSFQINPCTSHPGQLIFNTSTESLLGVGAFKMAYAAQLILTPPAPTGLGSLPRHDVVMKRPYHSTGDGNLKDKSTIQIGRYVLQQELEKLFWEANVLYWSQSLMMS</sequence>
<evidence type="ECO:0000313" key="3">
    <source>
        <dbReference type="Proteomes" id="UP000054217"/>
    </source>
</evidence>
<feature type="compositionally biased region" description="Polar residues" evidence="1">
    <location>
        <begin position="292"/>
        <end position="304"/>
    </location>
</feature>
<dbReference type="OrthoDB" id="2692268at2759"/>
<dbReference type="AlphaFoldDB" id="A0A0C3JNB9"/>
<feature type="region of interest" description="Disordered" evidence="1">
    <location>
        <begin position="288"/>
        <end position="328"/>
    </location>
</feature>
<evidence type="ECO:0000313" key="2">
    <source>
        <dbReference type="EMBL" id="KIO10693.1"/>
    </source>
</evidence>
<dbReference type="InParanoid" id="A0A0C3JNB9"/>
<dbReference type="HOGENOM" id="CLU_018737_0_1_1"/>
<name>A0A0C3JNB9_PISTI</name>
<organism evidence="2 3">
    <name type="scientific">Pisolithus tinctorius Marx 270</name>
    <dbReference type="NCBI Taxonomy" id="870435"/>
    <lineage>
        <taxon>Eukaryota</taxon>
        <taxon>Fungi</taxon>
        <taxon>Dikarya</taxon>
        <taxon>Basidiomycota</taxon>
        <taxon>Agaricomycotina</taxon>
        <taxon>Agaricomycetes</taxon>
        <taxon>Agaricomycetidae</taxon>
        <taxon>Boletales</taxon>
        <taxon>Sclerodermatineae</taxon>
        <taxon>Pisolithaceae</taxon>
        <taxon>Pisolithus</taxon>
    </lineage>
</organism>
<dbReference type="Proteomes" id="UP000054217">
    <property type="component" value="Unassembled WGS sequence"/>
</dbReference>
<dbReference type="STRING" id="870435.A0A0C3JNB9"/>
<accession>A0A0C3JNB9</accession>
<reference evidence="3" key="2">
    <citation type="submission" date="2015-01" db="EMBL/GenBank/DDBJ databases">
        <title>Evolutionary Origins and Diversification of the Mycorrhizal Mutualists.</title>
        <authorList>
            <consortium name="DOE Joint Genome Institute"/>
            <consortium name="Mycorrhizal Genomics Consortium"/>
            <person name="Kohler A."/>
            <person name="Kuo A."/>
            <person name="Nagy L.G."/>
            <person name="Floudas D."/>
            <person name="Copeland A."/>
            <person name="Barry K.W."/>
            <person name="Cichocki N."/>
            <person name="Veneault-Fourrey C."/>
            <person name="LaButti K."/>
            <person name="Lindquist E.A."/>
            <person name="Lipzen A."/>
            <person name="Lundell T."/>
            <person name="Morin E."/>
            <person name="Murat C."/>
            <person name="Riley R."/>
            <person name="Ohm R."/>
            <person name="Sun H."/>
            <person name="Tunlid A."/>
            <person name="Henrissat B."/>
            <person name="Grigoriev I.V."/>
            <person name="Hibbett D.S."/>
            <person name="Martin F."/>
        </authorList>
    </citation>
    <scope>NUCLEOTIDE SEQUENCE [LARGE SCALE GENOMIC DNA]</scope>
    <source>
        <strain evidence="3">Marx 270</strain>
    </source>
</reference>
<proteinExistence type="predicted"/>
<dbReference type="EMBL" id="KN831951">
    <property type="protein sequence ID" value="KIO10693.1"/>
    <property type="molecule type" value="Genomic_DNA"/>
</dbReference>
<gene>
    <name evidence="2" type="ORF">M404DRAFT_20945</name>
</gene>
<keyword evidence="3" id="KW-1185">Reference proteome</keyword>
<reference evidence="2 3" key="1">
    <citation type="submission" date="2014-04" db="EMBL/GenBank/DDBJ databases">
        <authorList>
            <consortium name="DOE Joint Genome Institute"/>
            <person name="Kuo A."/>
            <person name="Kohler A."/>
            <person name="Costa M.D."/>
            <person name="Nagy L.G."/>
            <person name="Floudas D."/>
            <person name="Copeland A."/>
            <person name="Barry K.W."/>
            <person name="Cichocki N."/>
            <person name="Veneault-Fourrey C."/>
            <person name="LaButti K."/>
            <person name="Lindquist E.A."/>
            <person name="Lipzen A."/>
            <person name="Lundell T."/>
            <person name="Morin E."/>
            <person name="Murat C."/>
            <person name="Sun H."/>
            <person name="Tunlid A."/>
            <person name="Henrissat B."/>
            <person name="Grigoriev I.V."/>
            <person name="Hibbett D.S."/>
            <person name="Martin F."/>
            <person name="Nordberg H.P."/>
            <person name="Cantor M.N."/>
            <person name="Hua S.X."/>
        </authorList>
    </citation>
    <scope>NUCLEOTIDE SEQUENCE [LARGE SCALE GENOMIC DNA]</scope>
    <source>
        <strain evidence="2 3">Marx 270</strain>
    </source>
</reference>
<evidence type="ECO:0000256" key="1">
    <source>
        <dbReference type="SAM" id="MobiDB-lite"/>
    </source>
</evidence>
<protein>
    <submittedName>
        <fullName evidence="2">Uncharacterized protein</fullName>
    </submittedName>
</protein>